<dbReference type="Pfam" id="PF12896">
    <property type="entry name" value="ANAPC4"/>
    <property type="match status" value="2"/>
</dbReference>
<keyword evidence="3" id="KW-0498">Mitosis</keyword>
<feature type="domain" description="Anaphase-promoting complex subunit 4-like WD40" evidence="6">
    <location>
        <begin position="19"/>
        <end position="106"/>
    </location>
</feature>
<keyword evidence="2" id="KW-0132">Cell division</keyword>
<sequence length="492" mass="55781">MPVFRQVGEKQLPNPILYMAWSPNRDLIALANTSGEYRIVMERVWSLLPNENTGKEITSLAWRPDGKVLAFSVGDTKQVVLCDAEKAEILHLFPVEYPASCMHWMEVQDDSRCEFLHREDLFSFSIDYLVSLIWFIFSSLKSDEVTNLLGEVRLNILVVGGPSGFVELYAYGLYKIATLSGISGTCRSLGLSSDLKSLSVITEIRSAEDNPEIHYIQLDTGLLSSCLPELTKMARKFTHISTLLQYLRLSLTCMCEAWEEILMQMDLRLTKFVQVRVHHIPELQALLMNQLTVKGLKMLGQSIDSSYSSIQKLVISHLQSGSEALLYHLSEVKGMALWKQKFQPLGLDPAAIEDAIVAVGSFTLKASELLQVIDKSMKNFKAFFRWLYVAMLRMSEDHVPPELNKMTQKDLAFVADFLSEHFSNEELFDRKGKYFNVERVGQYLKDEDEDLISPPNMEGNQWVTFVKQSTQLKGGDWAFSNTSCVLAIVHCS</sequence>
<evidence type="ECO:0000313" key="8">
    <source>
        <dbReference type="Ensembl" id="ENSCCRP00010014504.1"/>
    </source>
</evidence>
<evidence type="ECO:0000259" key="6">
    <source>
        <dbReference type="Pfam" id="PF12894"/>
    </source>
</evidence>
<evidence type="ECO:0000256" key="1">
    <source>
        <dbReference type="ARBA" id="ARBA00016067"/>
    </source>
</evidence>
<accession>A0A8C1GYV9</accession>
<keyword evidence="5" id="KW-0131">Cell cycle</keyword>
<dbReference type="InterPro" id="IPR024790">
    <property type="entry name" value="APC4_long_dom"/>
</dbReference>
<dbReference type="PANTHER" id="PTHR13260">
    <property type="entry name" value="ANAPHASE PROMOTING COMPLEX SUBUNIT 4 APC4"/>
    <property type="match status" value="1"/>
</dbReference>
<dbReference type="Ensembl" id="ENSCCRT00010015805.1">
    <property type="protein sequence ID" value="ENSCCRP00010014504.1"/>
    <property type="gene ID" value="ENSCCRG00010005308.1"/>
</dbReference>
<dbReference type="GO" id="GO:0034399">
    <property type="term" value="C:nuclear periphery"/>
    <property type="evidence" value="ECO:0007669"/>
    <property type="project" value="TreeGrafter"/>
</dbReference>
<dbReference type="Proteomes" id="UP000694427">
    <property type="component" value="Unplaced"/>
</dbReference>
<feature type="domain" description="Anaphase-promoting complex subunit 4 long" evidence="7">
    <location>
        <begin position="281"/>
        <end position="397"/>
    </location>
</feature>
<evidence type="ECO:0000256" key="2">
    <source>
        <dbReference type="ARBA" id="ARBA00022618"/>
    </source>
</evidence>
<dbReference type="Ensembl" id="ENSCCRT00015066818.1">
    <property type="protein sequence ID" value="ENSCCRP00015064683.1"/>
    <property type="gene ID" value="ENSCCRG00015025949.1"/>
</dbReference>
<evidence type="ECO:0000256" key="5">
    <source>
        <dbReference type="ARBA" id="ARBA00023306"/>
    </source>
</evidence>
<reference evidence="8" key="1">
    <citation type="submission" date="2025-05" db="UniProtKB">
        <authorList>
            <consortium name="Ensembl"/>
        </authorList>
    </citation>
    <scope>IDENTIFICATION</scope>
</reference>
<keyword evidence="9" id="KW-1185">Reference proteome</keyword>
<dbReference type="SUPFAM" id="SSF50960">
    <property type="entry name" value="TolB, C-terminal domain"/>
    <property type="match status" value="1"/>
</dbReference>
<dbReference type="AlphaFoldDB" id="A0A8C1GYV9"/>
<keyword evidence="4" id="KW-0833">Ubl conjugation pathway</keyword>
<dbReference type="Gene3D" id="2.130.10.10">
    <property type="entry name" value="YVTN repeat-like/Quinoprotein amine dehydrogenase"/>
    <property type="match status" value="1"/>
</dbReference>
<dbReference type="GO" id="GO:0070979">
    <property type="term" value="P:protein K11-linked ubiquitination"/>
    <property type="evidence" value="ECO:0007669"/>
    <property type="project" value="TreeGrafter"/>
</dbReference>
<evidence type="ECO:0000256" key="3">
    <source>
        <dbReference type="ARBA" id="ARBA00022776"/>
    </source>
</evidence>
<dbReference type="GO" id="GO:0051301">
    <property type="term" value="P:cell division"/>
    <property type="evidence" value="ECO:0007669"/>
    <property type="project" value="UniProtKB-KW"/>
</dbReference>
<proteinExistence type="predicted"/>
<feature type="domain" description="Anaphase-promoting complex subunit 4 long" evidence="7">
    <location>
        <begin position="214"/>
        <end position="272"/>
    </location>
</feature>
<dbReference type="GO" id="GO:0031145">
    <property type="term" value="P:anaphase-promoting complex-dependent catabolic process"/>
    <property type="evidence" value="ECO:0007669"/>
    <property type="project" value="InterPro"/>
</dbReference>
<evidence type="ECO:0000259" key="7">
    <source>
        <dbReference type="Pfam" id="PF12896"/>
    </source>
</evidence>
<dbReference type="Proteomes" id="UP000694700">
    <property type="component" value="Unplaced"/>
</dbReference>
<accession>A0A8C1DI77</accession>
<dbReference type="Pfam" id="PF12894">
    <property type="entry name" value="ANAPC4_WD40"/>
    <property type="match status" value="1"/>
</dbReference>
<organism evidence="8 9">
    <name type="scientific">Cyprinus carpio</name>
    <name type="common">Common carp</name>
    <dbReference type="NCBI Taxonomy" id="7962"/>
    <lineage>
        <taxon>Eukaryota</taxon>
        <taxon>Metazoa</taxon>
        <taxon>Chordata</taxon>
        <taxon>Craniata</taxon>
        <taxon>Vertebrata</taxon>
        <taxon>Euteleostomi</taxon>
        <taxon>Actinopterygii</taxon>
        <taxon>Neopterygii</taxon>
        <taxon>Teleostei</taxon>
        <taxon>Ostariophysi</taxon>
        <taxon>Cypriniformes</taxon>
        <taxon>Cyprinidae</taxon>
        <taxon>Cyprininae</taxon>
        <taxon>Cyprinus</taxon>
    </lineage>
</organism>
<dbReference type="InterPro" id="IPR015943">
    <property type="entry name" value="WD40/YVTN_repeat-like_dom_sf"/>
</dbReference>
<evidence type="ECO:0000256" key="4">
    <source>
        <dbReference type="ARBA" id="ARBA00022786"/>
    </source>
</evidence>
<dbReference type="PANTHER" id="PTHR13260:SF0">
    <property type="entry name" value="ANAPHASE-PROMOTING COMPLEX SUBUNIT 4"/>
    <property type="match status" value="1"/>
</dbReference>
<dbReference type="GO" id="GO:0005680">
    <property type="term" value="C:anaphase-promoting complex"/>
    <property type="evidence" value="ECO:0007669"/>
    <property type="project" value="InterPro"/>
</dbReference>
<protein>
    <recommendedName>
        <fullName evidence="1">Anaphase-promoting complex subunit 4</fullName>
    </recommendedName>
</protein>
<name>A0A8C1GYV9_CYPCA</name>
<dbReference type="InterPro" id="IPR024789">
    <property type="entry name" value="APC4"/>
</dbReference>
<evidence type="ECO:0000313" key="9">
    <source>
        <dbReference type="Proteomes" id="UP000694427"/>
    </source>
</evidence>
<dbReference type="InterPro" id="IPR024977">
    <property type="entry name" value="Apc4-like_WD40_dom"/>
</dbReference>